<dbReference type="EMBL" id="CAXAMM010005836">
    <property type="protein sequence ID" value="CAK9008828.1"/>
    <property type="molecule type" value="Genomic_DNA"/>
</dbReference>
<dbReference type="Gene3D" id="3.40.50.300">
    <property type="entry name" value="P-loop containing nucleotide triphosphate hydrolases"/>
    <property type="match status" value="1"/>
</dbReference>
<dbReference type="Proteomes" id="UP001642464">
    <property type="component" value="Unassembled WGS sequence"/>
</dbReference>
<keyword evidence="1" id="KW-0808">Transferase</keyword>
<gene>
    <name evidence="1" type="ORF">SCF082_LOCUS10039</name>
</gene>
<name>A0ABP0J3D3_9DINO</name>
<sequence length="292" mass="32758">MACEDVATTCLLLVCGLPGSGKSSFCKELVERGRGDCVEGTSKWIHFCYDDVERSLRADQTTFQPEVWQEARTRISTDVASLLESDHGQRVVLLDDNMYYRSMRKKWYHFCREQGCAYHQVFLQAPKAVCLERNRGREAACRVPDFSIEHMAEAFEWPAGGKTWEAQDGVTFLIDAEITSQKQVEGFLSTPKPGFWKPVPQESEAVEEVQSDSHHCDVALRKIVSRALAEVPKELGQLKSSLAKQWGARKAELTKQVAKSTGDTPGRDLIHEAEVSFLQSCVSDLQQALLKA</sequence>
<proteinExistence type="predicted"/>
<protein>
    <submittedName>
        <fullName evidence="1">L-seryl-tRNA(Sec) kinase (O-phosphoseryl-tRNA(Sec) kinase) (PSTK)</fullName>
    </submittedName>
</protein>
<keyword evidence="2" id="KW-1185">Reference proteome</keyword>
<evidence type="ECO:0000313" key="1">
    <source>
        <dbReference type="EMBL" id="CAK9008828.1"/>
    </source>
</evidence>
<dbReference type="PANTHER" id="PTHR20873">
    <property type="entry name" value="L-SERYL-TRNA(SEC) KINASE"/>
    <property type="match status" value="1"/>
</dbReference>
<reference evidence="1 2" key="1">
    <citation type="submission" date="2024-02" db="EMBL/GenBank/DDBJ databases">
        <authorList>
            <person name="Chen Y."/>
            <person name="Shah S."/>
            <person name="Dougan E. K."/>
            <person name="Thang M."/>
            <person name="Chan C."/>
        </authorList>
    </citation>
    <scope>NUCLEOTIDE SEQUENCE [LARGE SCALE GENOMIC DNA]</scope>
</reference>
<comment type="caution">
    <text evidence="1">The sequence shown here is derived from an EMBL/GenBank/DDBJ whole genome shotgun (WGS) entry which is preliminary data.</text>
</comment>
<dbReference type="Pfam" id="PF13671">
    <property type="entry name" value="AAA_33"/>
    <property type="match status" value="1"/>
</dbReference>
<dbReference type="SUPFAM" id="SSF52540">
    <property type="entry name" value="P-loop containing nucleoside triphosphate hydrolases"/>
    <property type="match status" value="1"/>
</dbReference>
<dbReference type="InterPro" id="IPR027417">
    <property type="entry name" value="P-loop_NTPase"/>
</dbReference>
<dbReference type="PANTHER" id="PTHR20873:SF0">
    <property type="entry name" value="L-SERYL-TRNA(SEC) KINASE"/>
    <property type="match status" value="1"/>
</dbReference>
<keyword evidence="1" id="KW-0418">Kinase</keyword>
<accession>A0ABP0J3D3</accession>
<evidence type="ECO:0000313" key="2">
    <source>
        <dbReference type="Proteomes" id="UP001642464"/>
    </source>
</evidence>
<dbReference type="InterPro" id="IPR052648">
    <property type="entry name" value="Ser-tRNA(Sec)_kinase"/>
</dbReference>
<dbReference type="GO" id="GO:0016301">
    <property type="term" value="F:kinase activity"/>
    <property type="evidence" value="ECO:0007669"/>
    <property type="project" value="UniProtKB-KW"/>
</dbReference>
<organism evidence="1 2">
    <name type="scientific">Durusdinium trenchii</name>
    <dbReference type="NCBI Taxonomy" id="1381693"/>
    <lineage>
        <taxon>Eukaryota</taxon>
        <taxon>Sar</taxon>
        <taxon>Alveolata</taxon>
        <taxon>Dinophyceae</taxon>
        <taxon>Suessiales</taxon>
        <taxon>Symbiodiniaceae</taxon>
        <taxon>Durusdinium</taxon>
    </lineage>
</organism>